<dbReference type="Proteomes" id="UP000198217">
    <property type="component" value="Chromosome I"/>
</dbReference>
<proteinExistence type="predicted"/>
<keyword evidence="3" id="KW-1185">Reference proteome</keyword>
<dbReference type="Pfam" id="PF13649">
    <property type="entry name" value="Methyltransf_25"/>
    <property type="match status" value="1"/>
</dbReference>
<dbReference type="SUPFAM" id="SSF53335">
    <property type="entry name" value="S-adenosyl-L-methionine-dependent methyltransferases"/>
    <property type="match status" value="1"/>
</dbReference>
<protein>
    <submittedName>
        <fullName evidence="2">Methyltransferase domain-containing protein</fullName>
    </submittedName>
</protein>
<reference evidence="2 3" key="1">
    <citation type="submission" date="2016-06" db="EMBL/GenBank/DDBJ databases">
        <authorList>
            <person name="Kjaerup R.B."/>
            <person name="Dalgaard T.S."/>
            <person name="Juul-Madsen H.R."/>
        </authorList>
    </citation>
    <scope>NUCLEOTIDE SEQUENCE [LARGE SCALE GENOMIC DNA]</scope>
    <source>
        <strain evidence="2 3">DSM 43904</strain>
    </source>
</reference>
<dbReference type="Gene3D" id="2.20.25.570">
    <property type="match status" value="1"/>
</dbReference>
<dbReference type="AlphaFoldDB" id="A0A1C5GY65"/>
<accession>A0A1C5GY65</accession>
<dbReference type="RefSeq" id="WP_231928514.1">
    <property type="nucleotide sequence ID" value="NZ_LT607750.1"/>
</dbReference>
<dbReference type="CDD" id="cd02440">
    <property type="entry name" value="AdoMet_MTases"/>
    <property type="match status" value="1"/>
</dbReference>
<dbReference type="InterPro" id="IPR029063">
    <property type="entry name" value="SAM-dependent_MTases_sf"/>
</dbReference>
<dbReference type="Gene3D" id="3.40.50.150">
    <property type="entry name" value="Vaccinia Virus protein VP39"/>
    <property type="match status" value="1"/>
</dbReference>
<name>A0A1C5GY65_9ACTN</name>
<dbReference type="EMBL" id="LT607750">
    <property type="protein sequence ID" value="SCG38704.1"/>
    <property type="molecule type" value="Genomic_DNA"/>
</dbReference>
<evidence type="ECO:0000313" key="2">
    <source>
        <dbReference type="EMBL" id="SCG38704.1"/>
    </source>
</evidence>
<dbReference type="InterPro" id="IPR041698">
    <property type="entry name" value="Methyltransf_25"/>
</dbReference>
<gene>
    <name evidence="2" type="ORF">GA0070609_0618</name>
</gene>
<organism evidence="2 3">
    <name type="scientific">Micromonospora echinaurantiaca</name>
    <dbReference type="NCBI Taxonomy" id="47857"/>
    <lineage>
        <taxon>Bacteria</taxon>
        <taxon>Bacillati</taxon>
        <taxon>Actinomycetota</taxon>
        <taxon>Actinomycetes</taxon>
        <taxon>Micromonosporales</taxon>
        <taxon>Micromonosporaceae</taxon>
        <taxon>Micromonospora</taxon>
    </lineage>
</organism>
<keyword evidence="2" id="KW-0489">Methyltransferase</keyword>
<dbReference type="GO" id="GO:0008168">
    <property type="term" value="F:methyltransferase activity"/>
    <property type="evidence" value="ECO:0007669"/>
    <property type="project" value="UniProtKB-KW"/>
</dbReference>
<sequence>MPFDASAYGRHVAAVYDDTYAHLDPAEAVERLAALADGGPVCEFGIGTGRLALPLLARGLTVAGIEGSPEMVAGLRAKPGGDRIEVALGDFAQTRVPGEYALVVLAFNTVFALPDQAAQVACFRNAAAHLRPGGRFVVEAWMPDPGAFRAGSALRPVRVAEDEVLLEAAVLHPAEQRMTTTKIRLTDGGVRLLPANHRYAWPAELDLMAELAGMVREHRWAGWAAEPFTDDSREHVSVWRRPEAA</sequence>
<keyword evidence="2" id="KW-0808">Transferase</keyword>
<evidence type="ECO:0000313" key="3">
    <source>
        <dbReference type="Proteomes" id="UP000198217"/>
    </source>
</evidence>
<evidence type="ECO:0000259" key="1">
    <source>
        <dbReference type="Pfam" id="PF13649"/>
    </source>
</evidence>
<feature type="domain" description="Methyltransferase" evidence="1">
    <location>
        <begin position="41"/>
        <end position="134"/>
    </location>
</feature>
<dbReference type="GO" id="GO:0032259">
    <property type="term" value="P:methylation"/>
    <property type="evidence" value="ECO:0007669"/>
    <property type="project" value="UniProtKB-KW"/>
</dbReference>